<dbReference type="SUPFAM" id="SSF52402">
    <property type="entry name" value="Adenine nucleotide alpha hydrolases-like"/>
    <property type="match status" value="1"/>
</dbReference>
<evidence type="ECO:0000259" key="9">
    <source>
        <dbReference type="PROSITE" id="PS51278"/>
    </source>
</evidence>
<proteinExistence type="inferred from homology"/>
<keyword evidence="11" id="KW-1185">Reference proteome</keyword>
<dbReference type="PROSITE" id="PS51278">
    <property type="entry name" value="GATASE_TYPE_2"/>
    <property type="match status" value="1"/>
</dbReference>
<dbReference type="Pfam" id="PF13537">
    <property type="entry name" value="GATase_7"/>
    <property type="match status" value="1"/>
</dbReference>
<dbReference type="InterPro" id="IPR014729">
    <property type="entry name" value="Rossmann-like_a/b/a_fold"/>
</dbReference>
<comment type="catalytic activity">
    <reaction evidence="6">
        <text>L-aspartate + L-glutamine + ATP + H2O = L-asparagine + L-glutamate + AMP + diphosphate + H(+)</text>
        <dbReference type="Rhea" id="RHEA:12228"/>
        <dbReference type="ChEBI" id="CHEBI:15377"/>
        <dbReference type="ChEBI" id="CHEBI:15378"/>
        <dbReference type="ChEBI" id="CHEBI:29985"/>
        <dbReference type="ChEBI" id="CHEBI:29991"/>
        <dbReference type="ChEBI" id="CHEBI:30616"/>
        <dbReference type="ChEBI" id="CHEBI:33019"/>
        <dbReference type="ChEBI" id="CHEBI:58048"/>
        <dbReference type="ChEBI" id="CHEBI:58359"/>
        <dbReference type="ChEBI" id="CHEBI:456215"/>
        <dbReference type="EC" id="6.3.5.4"/>
    </reaction>
</comment>
<dbReference type="PIRSF" id="PIRSF001589">
    <property type="entry name" value="Asn_synthetase_glu-h"/>
    <property type="match status" value="1"/>
</dbReference>
<name>A0A366MT42_9BACT</name>
<dbReference type="Proteomes" id="UP000252669">
    <property type="component" value="Unassembled WGS sequence"/>
</dbReference>
<dbReference type="CDD" id="cd01991">
    <property type="entry name" value="Asn_synthase_B_C"/>
    <property type="match status" value="1"/>
</dbReference>
<evidence type="ECO:0000256" key="1">
    <source>
        <dbReference type="ARBA" id="ARBA00005187"/>
    </source>
</evidence>
<comment type="pathway">
    <text evidence="1">Amino-acid biosynthesis; L-asparagine biosynthesis; L-asparagine from L-aspartate (L-Gln route): step 1/1.</text>
</comment>
<evidence type="ECO:0000256" key="8">
    <source>
        <dbReference type="PIRSR" id="PIRSR001589-3"/>
    </source>
</evidence>
<evidence type="ECO:0000313" key="10">
    <source>
        <dbReference type="EMBL" id="RBQ28790.1"/>
    </source>
</evidence>
<feature type="binding site" evidence="7">
    <location>
        <position position="214"/>
    </location>
    <ligand>
        <name>ATP</name>
        <dbReference type="ChEBI" id="CHEBI:30616"/>
    </ligand>
</feature>
<evidence type="ECO:0000256" key="7">
    <source>
        <dbReference type="PIRSR" id="PIRSR001589-2"/>
    </source>
</evidence>
<dbReference type="RefSeq" id="WP_113894566.1">
    <property type="nucleotide sequence ID" value="NZ_JANJGA010000011.1"/>
</dbReference>
<evidence type="ECO:0000256" key="3">
    <source>
        <dbReference type="ARBA" id="ARBA00012737"/>
    </source>
</evidence>
<protein>
    <recommendedName>
        <fullName evidence="3">asparagine synthase (glutamine-hydrolyzing)</fullName>
        <ecNumber evidence="3">6.3.5.4</ecNumber>
    </recommendedName>
</protein>
<feature type="site" description="Important for beta-aspartyl-AMP intermediate formation" evidence="8">
    <location>
        <position position="291"/>
    </location>
</feature>
<feature type="domain" description="Glutamine amidotransferase type-2" evidence="9">
    <location>
        <begin position="1"/>
        <end position="141"/>
    </location>
</feature>
<evidence type="ECO:0000256" key="4">
    <source>
        <dbReference type="ARBA" id="ARBA00022741"/>
    </source>
</evidence>
<organism evidence="10 11">
    <name type="scientific">Aliarcobacter vitoriensis</name>
    <dbReference type="NCBI Taxonomy" id="2011099"/>
    <lineage>
        <taxon>Bacteria</taxon>
        <taxon>Pseudomonadati</taxon>
        <taxon>Campylobacterota</taxon>
        <taxon>Epsilonproteobacteria</taxon>
        <taxon>Campylobacterales</taxon>
        <taxon>Arcobacteraceae</taxon>
        <taxon>Aliarcobacter</taxon>
    </lineage>
</organism>
<dbReference type="GO" id="GO:0005829">
    <property type="term" value="C:cytosol"/>
    <property type="evidence" value="ECO:0007669"/>
    <property type="project" value="TreeGrafter"/>
</dbReference>
<accession>A0A366MT42</accession>
<dbReference type="InterPro" id="IPR051786">
    <property type="entry name" value="ASN_synthetase/amidase"/>
</dbReference>
<keyword evidence="4 7" id="KW-0547">Nucleotide-binding</keyword>
<evidence type="ECO:0000313" key="11">
    <source>
        <dbReference type="Proteomes" id="UP000252669"/>
    </source>
</evidence>
<dbReference type="EMBL" id="PDKB01000011">
    <property type="protein sequence ID" value="RBQ28790.1"/>
    <property type="molecule type" value="Genomic_DNA"/>
</dbReference>
<feature type="binding site" evidence="7">
    <location>
        <begin position="289"/>
        <end position="290"/>
    </location>
    <ligand>
        <name>ATP</name>
        <dbReference type="ChEBI" id="CHEBI:30616"/>
    </ligand>
</feature>
<dbReference type="NCBIfam" id="TIGR01536">
    <property type="entry name" value="asn_synth_AEB"/>
    <property type="match status" value="1"/>
</dbReference>
<feature type="binding site" evidence="7">
    <location>
        <position position="187"/>
    </location>
    <ligand>
        <name>ATP</name>
        <dbReference type="ChEBI" id="CHEBI:30616"/>
    </ligand>
</feature>
<dbReference type="Gene3D" id="3.40.50.620">
    <property type="entry name" value="HUPs"/>
    <property type="match status" value="1"/>
</dbReference>
<evidence type="ECO:0000256" key="6">
    <source>
        <dbReference type="ARBA" id="ARBA00048741"/>
    </source>
</evidence>
<comment type="similarity">
    <text evidence="2">Belongs to the asparagine synthetase family.</text>
</comment>
<dbReference type="GO" id="GO:0006529">
    <property type="term" value="P:asparagine biosynthetic process"/>
    <property type="evidence" value="ECO:0007669"/>
    <property type="project" value="InterPro"/>
</dbReference>
<reference evidence="10 11" key="1">
    <citation type="submission" date="2017-10" db="EMBL/GenBank/DDBJ databases">
        <title>Genomics of the genus Arcobacter.</title>
        <authorList>
            <person name="Perez-Cataluna A."/>
            <person name="Figueras M.J."/>
        </authorList>
    </citation>
    <scope>NUCLEOTIDE SEQUENCE [LARGE SCALE GENOMIC DNA]</scope>
    <source>
        <strain evidence="10 11">CECT 9230</strain>
    </source>
</reference>
<dbReference type="PANTHER" id="PTHR43284">
    <property type="entry name" value="ASPARAGINE SYNTHETASE (GLUTAMINE-HYDROLYZING)"/>
    <property type="match status" value="1"/>
</dbReference>
<dbReference type="GO" id="GO:0004066">
    <property type="term" value="F:asparagine synthase (glutamine-hydrolyzing) activity"/>
    <property type="evidence" value="ECO:0007669"/>
    <property type="project" value="UniProtKB-EC"/>
</dbReference>
<dbReference type="InterPro" id="IPR017932">
    <property type="entry name" value="GATase_2_dom"/>
</dbReference>
<dbReference type="Pfam" id="PF00733">
    <property type="entry name" value="Asn_synthase"/>
    <property type="match status" value="1"/>
</dbReference>
<evidence type="ECO:0000256" key="2">
    <source>
        <dbReference type="ARBA" id="ARBA00005752"/>
    </source>
</evidence>
<dbReference type="GO" id="GO:0005524">
    <property type="term" value="F:ATP binding"/>
    <property type="evidence" value="ECO:0007669"/>
    <property type="project" value="UniProtKB-KW"/>
</dbReference>
<keyword evidence="5 7" id="KW-0067">ATP-binding</keyword>
<feature type="binding site" evidence="7">
    <location>
        <position position="26"/>
    </location>
    <ligand>
        <name>L-glutamine</name>
        <dbReference type="ChEBI" id="CHEBI:58359"/>
    </ligand>
</feature>
<dbReference type="PANTHER" id="PTHR43284:SF1">
    <property type="entry name" value="ASPARAGINE SYNTHETASE"/>
    <property type="match status" value="1"/>
</dbReference>
<evidence type="ECO:0000256" key="5">
    <source>
        <dbReference type="ARBA" id="ARBA00022840"/>
    </source>
</evidence>
<dbReference type="InterPro" id="IPR029055">
    <property type="entry name" value="Ntn_hydrolases_N"/>
</dbReference>
<sequence>MKKQDFDDLEVYFEGEIYNKKEFFFDDEILLLKDFYTKFGFDFLDKIDGIFAFCIYDKKKSLYFCSRDRFGNIPFFYYIKNGTFLFSTSIKNILNKLNYLPNMNKVALSKYLQYFATFGEDTFYQDIFRLEEASYLVFEAKKELIKKRYYKIKTYKAINDENRALNDLEEILFNSIEKRLVSSPSTLLSGGIDSSFISSIYTKLSGKKINTFSIGYSEYKNYCELDFAKITANHIKSNHNEVIINQKDYIDNFFKTLDIFDEPHSDSASVPLNILLNQVNKENIKCLLSGEGSDEIFLGYDNYAKFLKYYNFEKSLSKEQNEFLDEIISALQNNTKESEYLRRVVKKQNIYNSFGEIYTDIQKRRLFKKVPTFKTENPKQDPVDNMSYLDLKIWVANAVLTKVYTLSSANSLQINTPFLDKTLIDYVFSINSEIKVGDTNKYLLKKIASKYLPQEIINRTKKGFNSPYNEWLQKEFKDGILETILEVNKSTNLFNDVYVKHIYTLASSNKFKQHLYSLFVFSLWYKKTYL</sequence>
<dbReference type="OrthoDB" id="9763290at2"/>
<dbReference type="SUPFAM" id="SSF56235">
    <property type="entry name" value="N-terminal nucleophile aminohydrolases (Ntn hydrolases)"/>
    <property type="match status" value="1"/>
</dbReference>
<dbReference type="InterPro" id="IPR006426">
    <property type="entry name" value="Asn_synth_AEB"/>
</dbReference>
<dbReference type="Gene3D" id="3.60.20.10">
    <property type="entry name" value="Glutamine Phosphoribosylpyrophosphate, subunit 1, domain 1"/>
    <property type="match status" value="1"/>
</dbReference>
<comment type="caution">
    <text evidence="10">The sequence shown here is derived from an EMBL/GenBank/DDBJ whole genome shotgun (WGS) entry which is preliminary data.</text>
</comment>
<dbReference type="EC" id="6.3.5.4" evidence="3"/>
<dbReference type="InterPro" id="IPR001962">
    <property type="entry name" value="Asn_synthase"/>
</dbReference>
<gene>
    <name evidence="10" type="primary">asnB</name>
    <name evidence="10" type="ORF">CRU91_07280</name>
</gene>
<dbReference type="AlphaFoldDB" id="A0A366MT42"/>